<gene>
    <name evidence="2" type="ORF">PGLA1383_LOCUS49980</name>
</gene>
<evidence type="ECO:0000256" key="1">
    <source>
        <dbReference type="SAM" id="MobiDB-lite"/>
    </source>
</evidence>
<protein>
    <submittedName>
        <fullName evidence="2">Uncharacterized protein</fullName>
    </submittedName>
</protein>
<reference evidence="2" key="1">
    <citation type="submission" date="2021-02" db="EMBL/GenBank/DDBJ databases">
        <authorList>
            <person name="Dougan E. K."/>
            <person name="Rhodes N."/>
            <person name="Thang M."/>
            <person name="Chan C."/>
        </authorList>
    </citation>
    <scope>NUCLEOTIDE SEQUENCE</scope>
</reference>
<evidence type="ECO:0000313" key="2">
    <source>
        <dbReference type="EMBL" id="CAE8634330.1"/>
    </source>
</evidence>
<dbReference type="Proteomes" id="UP000654075">
    <property type="component" value="Unassembled WGS sequence"/>
</dbReference>
<sequence>MACPIAMHGLEAGAAAGFRLEAGAQSWLAALRRGDHLAALKQFSIASAASGNFVQLSPNLIAAIWLMHIFKVDAAIPDCTVRLWLWLLWWGEGQGNPRSLSPGSIVCTDLSLDDVIKGTGAGKKGAGGRGSKGKGKGPKAKEAIQPKAAPKVKSGAPRKATAAPLTAVQTLDMSLEDLIQGEKGKGKGKGGTKGVKKNSLKVADKGFGAGFK</sequence>
<name>A0A813H9T6_POLGL</name>
<keyword evidence="3" id="KW-1185">Reference proteome</keyword>
<dbReference type="AlphaFoldDB" id="A0A813H9T6"/>
<dbReference type="EMBL" id="CAJNNV010030976">
    <property type="protein sequence ID" value="CAE8634330.1"/>
    <property type="molecule type" value="Genomic_DNA"/>
</dbReference>
<organism evidence="2 3">
    <name type="scientific">Polarella glacialis</name>
    <name type="common">Dinoflagellate</name>
    <dbReference type="NCBI Taxonomy" id="89957"/>
    <lineage>
        <taxon>Eukaryota</taxon>
        <taxon>Sar</taxon>
        <taxon>Alveolata</taxon>
        <taxon>Dinophyceae</taxon>
        <taxon>Suessiales</taxon>
        <taxon>Suessiaceae</taxon>
        <taxon>Polarella</taxon>
    </lineage>
</organism>
<proteinExistence type="predicted"/>
<feature type="compositionally biased region" description="Gly residues" evidence="1">
    <location>
        <begin position="120"/>
        <end position="130"/>
    </location>
</feature>
<evidence type="ECO:0000313" key="3">
    <source>
        <dbReference type="Proteomes" id="UP000654075"/>
    </source>
</evidence>
<feature type="non-terminal residue" evidence="2">
    <location>
        <position position="1"/>
    </location>
</feature>
<accession>A0A813H9T6</accession>
<comment type="caution">
    <text evidence="2">The sequence shown here is derived from an EMBL/GenBank/DDBJ whole genome shotgun (WGS) entry which is preliminary data.</text>
</comment>
<feature type="region of interest" description="Disordered" evidence="1">
    <location>
        <begin position="120"/>
        <end position="165"/>
    </location>
</feature>
<feature type="compositionally biased region" description="Basic residues" evidence="1">
    <location>
        <begin position="186"/>
        <end position="199"/>
    </location>
</feature>
<feature type="region of interest" description="Disordered" evidence="1">
    <location>
        <begin position="179"/>
        <end position="212"/>
    </location>
</feature>